<feature type="domain" description="DUF7580" evidence="1">
    <location>
        <begin position="696"/>
        <end position="882"/>
    </location>
</feature>
<comment type="caution">
    <text evidence="2">The sequence shown here is derived from an EMBL/GenBank/DDBJ whole genome shotgun (WGS) entry which is preliminary data.</text>
</comment>
<dbReference type="InterPro" id="IPR056002">
    <property type="entry name" value="DUF7580"/>
</dbReference>
<dbReference type="SUPFAM" id="SSF53474">
    <property type="entry name" value="alpha/beta-Hydrolases"/>
    <property type="match status" value="1"/>
</dbReference>
<keyword evidence="3" id="KW-1185">Reference proteome</keyword>
<accession>A0A3D8QM05</accession>
<evidence type="ECO:0000259" key="1">
    <source>
        <dbReference type="Pfam" id="PF24476"/>
    </source>
</evidence>
<protein>
    <recommendedName>
        <fullName evidence="1">DUF7580 domain-containing protein</fullName>
    </recommendedName>
</protein>
<gene>
    <name evidence="2" type="ORF">BP5796_10796</name>
</gene>
<dbReference type="Gene3D" id="1.10.510.10">
    <property type="entry name" value="Transferase(Phosphotransferase) domain 1"/>
    <property type="match status" value="1"/>
</dbReference>
<organism evidence="2 3">
    <name type="scientific">Coleophoma crateriformis</name>
    <dbReference type="NCBI Taxonomy" id="565419"/>
    <lineage>
        <taxon>Eukaryota</taxon>
        <taxon>Fungi</taxon>
        <taxon>Dikarya</taxon>
        <taxon>Ascomycota</taxon>
        <taxon>Pezizomycotina</taxon>
        <taxon>Leotiomycetes</taxon>
        <taxon>Helotiales</taxon>
        <taxon>Dermateaceae</taxon>
        <taxon>Coleophoma</taxon>
    </lineage>
</organism>
<dbReference type="Proteomes" id="UP000256328">
    <property type="component" value="Unassembled WGS sequence"/>
</dbReference>
<dbReference type="EMBL" id="PDLN01000017">
    <property type="protein sequence ID" value="RDW62494.1"/>
    <property type="molecule type" value="Genomic_DNA"/>
</dbReference>
<dbReference type="PANTHER" id="PTHR37542">
    <property type="entry name" value="HELO DOMAIN-CONTAINING PROTEIN-RELATED"/>
    <property type="match status" value="1"/>
</dbReference>
<reference evidence="2 3" key="1">
    <citation type="journal article" date="2018" name="IMA Fungus">
        <title>IMA Genome-F 9: Draft genome sequence of Annulohypoxylon stygium, Aspergillus mulundensis, Berkeleyomyces basicola (syn. Thielaviopsis basicola), Ceratocystis smalleyi, two Cercospora beticola strains, Coleophoma cylindrospora, Fusarium fracticaudum, Phialophora cf. hyalina, and Morchella septimelata.</title>
        <authorList>
            <person name="Wingfield B.D."/>
            <person name="Bills G.F."/>
            <person name="Dong Y."/>
            <person name="Huang W."/>
            <person name="Nel W.J."/>
            <person name="Swalarsk-Parry B.S."/>
            <person name="Vaghefi N."/>
            <person name="Wilken P.M."/>
            <person name="An Z."/>
            <person name="de Beer Z.W."/>
            <person name="De Vos L."/>
            <person name="Chen L."/>
            <person name="Duong T.A."/>
            <person name="Gao Y."/>
            <person name="Hammerbacher A."/>
            <person name="Kikkert J.R."/>
            <person name="Li Y."/>
            <person name="Li H."/>
            <person name="Li K."/>
            <person name="Li Q."/>
            <person name="Liu X."/>
            <person name="Ma X."/>
            <person name="Naidoo K."/>
            <person name="Pethybridge S.J."/>
            <person name="Sun J."/>
            <person name="Steenkamp E.T."/>
            <person name="van der Nest M.A."/>
            <person name="van Wyk S."/>
            <person name="Wingfield M.J."/>
            <person name="Xiong C."/>
            <person name="Yue Q."/>
            <person name="Zhang X."/>
        </authorList>
    </citation>
    <scope>NUCLEOTIDE SEQUENCE [LARGE SCALE GENOMIC DNA]</scope>
    <source>
        <strain evidence="2 3">BP5796</strain>
    </source>
</reference>
<dbReference type="AlphaFoldDB" id="A0A3D8QM05"/>
<dbReference type="OrthoDB" id="1911848at2759"/>
<dbReference type="SUPFAM" id="SSF56112">
    <property type="entry name" value="Protein kinase-like (PK-like)"/>
    <property type="match status" value="1"/>
</dbReference>
<dbReference type="InterPro" id="IPR029058">
    <property type="entry name" value="AB_hydrolase_fold"/>
</dbReference>
<dbReference type="Pfam" id="PF24476">
    <property type="entry name" value="DUF7580"/>
    <property type="match status" value="1"/>
</dbReference>
<name>A0A3D8QM05_9HELO</name>
<evidence type="ECO:0000313" key="3">
    <source>
        <dbReference type="Proteomes" id="UP000256328"/>
    </source>
</evidence>
<dbReference type="PANTHER" id="PTHR37542:SF1">
    <property type="entry name" value="PRION-INHIBITION AND PROPAGATION HELO DOMAIN-CONTAINING PROTEIN"/>
    <property type="match status" value="1"/>
</dbReference>
<evidence type="ECO:0000313" key="2">
    <source>
        <dbReference type="EMBL" id="RDW62494.1"/>
    </source>
</evidence>
<dbReference type="InterPro" id="IPR011009">
    <property type="entry name" value="Kinase-like_dom_sf"/>
</dbReference>
<sequence>MAFSACRVSLLPQSFQRAQVPELFSPLDRTLITHTSLAPGIDGTTQTATVTFQGAPEILSHLTGDVEFVELTIGCASDEGSQVDISVRVDVGFRGLTPLNTTPDDNAVVLVAVTGLAGRAFGSWQGRSGSMWLRDFLPQDVAHLRTLTYGYPSRLFRSLSTASLLDFTISFMEDLKAYLSISKARRLILVGHSMGCLIIKQALCECAARGFDELERAVLAVIFFGPPHRGLNNPKLQECVFGTPPETLVQDLRRGSSVLTNLNEAFSRICREMPIITCFEMLQTPTVTVDENGIWKRNGPPDMMVDRDSACLYIPNEKRIPIHANHSIIAKLGNDPGSEYHSLRDAIAVIVEEASGIRYQAFRLFHECRDMYKVLISAVEAGNQTQLVDRFKIELTRFELWGRLSKIIVLRSVSDANQSANYGLEDAARRICELVADLTDEGVLNQRFGIKFLSHSQRTASANNTGIMMSSPASATHTMFPLSEACLNSLGLQIHRLQALSCVSSDHQKALDLLNTIHRVHNLILSTLLHSGCQSFDQLFTAALLRMNSRVDFSGAEHSDGTIPSDVSRSATLKLLGLYLKSGIVQRLKPSSSRKVFPATLDLVGVPQSTSRFITMQNSTEMGLKKRVFIEWRYYDRKSEIAQSGDITVRIDNLMKILTCSPRPTSLRILDYSGYFHDFHHDRFGFVANLPLGIAESSQHSHRTLNSLLSDGSFKPSLTDRFQLARTLLRCVHQFHLLGWVHKGINSHNVIHFQMESDKVVLICDPVMTGFDLSREDSPVEISERNLGDDLDIYRYPDCRNGSPAKFRASFDIYALGLVLLEIGFWRPLDTLAKANSVTKSESATKVDRVLPSLIDQLNHRTGDRYYSVVQKCLQAPRFATEEIKTLEDGLIELDRCCL</sequence>
<dbReference type="Gene3D" id="3.40.50.1820">
    <property type="entry name" value="alpha/beta hydrolase"/>
    <property type="match status" value="1"/>
</dbReference>
<proteinExistence type="predicted"/>